<comment type="caution">
    <text evidence="1">The sequence shown here is derived from an EMBL/GenBank/DDBJ whole genome shotgun (WGS) entry which is preliminary data.</text>
</comment>
<name>A0A921Z7I0_MANSE</name>
<gene>
    <name evidence="1" type="ORF">O3G_MSEX007399</name>
</gene>
<reference evidence="1" key="2">
    <citation type="submission" date="2020-12" db="EMBL/GenBank/DDBJ databases">
        <authorList>
            <person name="Kanost M."/>
        </authorList>
    </citation>
    <scope>NUCLEOTIDE SEQUENCE</scope>
</reference>
<evidence type="ECO:0000313" key="1">
    <source>
        <dbReference type="EMBL" id="KAG6451959.1"/>
    </source>
</evidence>
<protein>
    <submittedName>
        <fullName evidence="1">Uncharacterized protein</fullName>
    </submittedName>
</protein>
<keyword evidence="2" id="KW-1185">Reference proteome</keyword>
<organism evidence="1 2">
    <name type="scientific">Manduca sexta</name>
    <name type="common">Tobacco hawkmoth</name>
    <name type="synonym">Tobacco hornworm</name>
    <dbReference type="NCBI Taxonomy" id="7130"/>
    <lineage>
        <taxon>Eukaryota</taxon>
        <taxon>Metazoa</taxon>
        <taxon>Ecdysozoa</taxon>
        <taxon>Arthropoda</taxon>
        <taxon>Hexapoda</taxon>
        <taxon>Insecta</taxon>
        <taxon>Pterygota</taxon>
        <taxon>Neoptera</taxon>
        <taxon>Endopterygota</taxon>
        <taxon>Lepidoptera</taxon>
        <taxon>Glossata</taxon>
        <taxon>Ditrysia</taxon>
        <taxon>Bombycoidea</taxon>
        <taxon>Sphingidae</taxon>
        <taxon>Sphinginae</taxon>
        <taxon>Sphingini</taxon>
        <taxon>Manduca</taxon>
    </lineage>
</organism>
<dbReference type="EMBL" id="JH668415">
    <property type="protein sequence ID" value="KAG6451959.1"/>
    <property type="molecule type" value="Genomic_DNA"/>
</dbReference>
<evidence type="ECO:0000313" key="2">
    <source>
        <dbReference type="Proteomes" id="UP000791440"/>
    </source>
</evidence>
<reference evidence="1" key="1">
    <citation type="journal article" date="2016" name="Insect Biochem. Mol. Biol.">
        <title>Multifaceted biological insights from a draft genome sequence of the tobacco hornworm moth, Manduca sexta.</title>
        <authorList>
            <person name="Kanost M.R."/>
            <person name="Arrese E.L."/>
            <person name="Cao X."/>
            <person name="Chen Y.R."/>
            <person name="Chellapilla S."/>
            <person name="Goldsmith M.R."/>
            <person name="Grosse-Wilde E."/>
            <person name="Heckel D.G."/>
            <person name="Herndon N."/>
            <person name="Jiang H."/>
            <person name="Papanicolaou A."/>
            <person name="Qu J."/>
            <person name="Soulages J.L."/>
            <person name="Vogel H."/>
            <person name="Walters J."/>
            <person name="Waterhouse R.M."/>
            <person name="Ahn S.J."/>
            <person name="Almeida F.C."/>
            <person name="An C."/>
            <person name="Aqrawi P."/>
            <person name="Bretschneider A."/>
            <person name="Bryant W.B."/>
            <person name="Bucks S."/>
            <person name="Chao H."/>
            <person name="Chevignon G."/>
            <person name="Christen J.M."/>
            <person name="Clarke D.F."/>
            <person name="Dittmer N.T."/>
            <person name="Ferguson L.C.F."/>
            <person name="Garavelou S."/>
            <person name="Gordon K.H.J."/>
            <person name="Gunaratna R.T."/>
            <person name="Han Y."/>
            <person name="Hauser F."/>
            <person name="He Y."/>
            <person name="Heidel-Fischer H."/>
            <person name="Hirsh A."/>
            <person name="Hu Y."/>
            <person name="Jiang H."/>
            <person name="Kalra D."/>
            <person name="Klinner C."/>
            <person name="Konig C."/>
            <person name="Kovar C."/>
            <person name="Kroll A.R."/>
            <person name="Kuwar S.S."/>
            <person name="Lee S.L."/>
            <person name="Lehman R."/>
            <person name="Li K."/>
            <person name="Li Z."/>
            <person name="Liang H."/>
            <person name="Lovelace S."/>
            <person name="Lu Z."/>
            <person name="Mansfield J.H."/>
            <person name="McCulloch K.J."/>
            <person name="Mathew T."/>
            <person name="Morton B."/>
            <person name="Muzny D.M."/>
            <person name="Neunemann D."/>
            <person name="Ongeri F."/>
            <person name="Pauchet Y."/>
            <person name="Pu L.L."/>
            <person name="Pyrousis I."/>
            <person name="Rao X.J."/>
            <person name="Redding A."/>
            <person name="Roesel C."/>
            <person name="Sanchez-Gracia A."/>
            <person name="Schaack S."/>
            <person name="Shukla A."/>
            <person name="Tetreau G."/>
            <person name="Wang Y."/>
            <person name="Xiong G.H."/>
            <person name="Traut W."/>
            <person name="Walsh T.K."/>
            <person name="Worley K.C."/>
            <person name="Wu D."/>
            <person name="Wu W."/>
            <person name="Wu Y.Q."/>
            <person name="Zhang X."/>
            <person name="Zou Z."/>
            <person name="Zucker H."/>
            <person name="Briscoe A.D."/>
            <person name="Burmester T."/>
            <person name="Clem R.J."/>
            <person name="Feyereisen R."/>
            <person name="Grimmelikhuijzen C.J.P."/>
            <person name="Hamodrakas S.J."/>
            <person name="Hansson B.S."/>
            <person name="Huguet E."/>
            <person name="Jermiin L.S."/>
            <person name="Lan Q."/>
            <person name="Lehman H.K."/>
            <person name="Lorenzen M."/>
            <person name="Merzendorfer H."/>
            <person name="Michalopoulos I."/>
            <person name="Morton D.B."/>
            <person name="Muthukrishnan S."/>
            <person name="Oakeshott J.G."/>
            <person name="Palmer W."/>
            <person name="Park Y."/>
            <person name="Passarelli A.L."/>
            <person name="Rozas J."/>
            <person name="Schwartz L.M."/>
            <person name="Smith W."/>
            <person name="Southgate A."/>
            <person name="Vilcinskas A."/>
            <person name="Vogt R."/>
            <person name="Wang P."/>
            <person name="Werren J."/>
            <person name="Yu X.Q."/>
            <person name="Zhou J.J."/>
            <person name="Brown S.J."/>
            <person name="Scherer S.E."/>
            <person name="Richards S."/>
            <person name="Blissard G.W."/>
        </authorList>
    </citation>
    <scope>NUCLEOTIDE SEQUENCE</scope>
</reference>
<dbReference type="OrthoDB" id="206950at2759"/>
<sequence>MNDSLSNRMMEPKKVGVWAEGTHIEAKEYILPEKSPDLSDDIPTIPDVDDLQDILEKEIIVAPVSDRKNMETVNTLAEVGGGITGADGIDAVLEILNKFIPEEELDTADNIWTVDSLLAQLADESPEAAM</sequence>
<accession>A0A921Z7I0</accession>
<proteinExistence type="predicted"/>
<dbReference type="AlphaFoldDB" id="A0A921Z7I0"/>
<dbReference type="Proteomes" id="UP000791440">
    <property type="component" value="Unassembled WGS sequence"/>
</dbReference>